<dbReference type="Proteomes" id="UP000054783">
    <property type="component" value="Unassembled WGS sequence"/>
</dbReference>
<evidence type="ECO:0000313" key="2">
    <source>
        <dbReference type="Proteomes" id="UP000054783"/>
    </source>
</evidence>
<gene>
    <name evidence="1" type="ORF">T12_16272</name>
</gene>
<keyword evidence="2" id="KW-1185">Reference proteome</keyword>
<name>A0A0V0ZCG8_9BILA</name>
<comment type="caution">
    <text evidence="1">The sequence shown here is derived from an EMBL/GenBank/DDBJ whole genome shotgun (WGS) entry which is preliminary data.</text>
</comment>
<organism evidence="1 2">
    <name type="scientific">Trichinella patagoniensis</name>
    <dbReference type="NCBI Taxonomy" id="990121"/>
    <lineage>
        <taxon>Eukaryota</taxon>
        <taxon>Metazoa</taxon>
        <taxon>Ecdysozoa</taxon>
        <taxon>Nematoda</taxon>
        <taxon>Enoplea</taxon>
        <taxon>Dorylaimia</taxon>
        <taxon>Trichinellida</taxon>
        <taxon>Trichinellidae</taxon>
        <taxon>Trichinella</taxon>
    </lineage>
</organism>
<sequence>MGVWRPHAERGGYRRRKWGYCRQRQKTGMSVLSTVAYCYDRCTEHHWTFTINGIGLSMSQRDLFSCYWAHIHIHTYLCLISPYYINEFATEKTAALSSYAEMDIAFHATQLGRSLANATDFLGCYHFRPMSSLIRLRSIL</sequence>
<protein>
    <submittedName>
        <fullName evidence="1">Uncharacterized protein</fullName>
    </submittedName>
</protein>
<accession>A0A0V0ZCG8</accession>
<evidence type="ECO:0000313" key="1">
    <source>
        <dbReference type="EMBL" id="KRY10230.1"/>
    </source>
</evidence>
<dbReference type="EMBL" id="JYDQ01000238">
    <property type="protein sequence ID" value="KRY10230.1"/>
    <property type="molecule type" value="Genomic_DNA"/>
</dbReference>
<proteinExistence type="predicted"/>
<reference evidence="1 2" key="1">
    <citation type="submission" date="2015-01" db="EMBL/GenBank/DDBJ databases">
        <title>Evolution of Trichinella species and genotypes.</title>
        <authorList>
            <person name="Korhonen P.K."/>
            <person name="Edoardo P."/>
            <person name="Giuseppe L.R."/>
            <person name="Gasser R.B."/>
        </authorList>
    </citation>
    <scope>NUCLEOTIDE SEQUENCE [LARGE SCALE GENOMIC DNA]</scope>
    <source>
        <strain evidence="1">ISS2496</strain>
    </source>
</reference>
<dbReference type="AlphaFoldDB" id="A0A0V0ZCG8"/>